<evidence type="ECO:0000313" key="4">
    <source>
        <dbReference type="Proteomes" id="UP000323136"/>
    </source>
</evidence>
<keyword evidence="4" id="KW-1185">Reference proteome</keyword>
<dbReference type="RefSeq" id="WP_148869461.1">
    <property type="nucleotide sequence ID" value="NZ_VNIA01000001.1"/>
</dbReference>
<keyword evidence="1" id="KW-0472">Membrane</keyword>
<keyword evidence="1" id="KW-1133">Transmembrane helix</keyword>
<comment type="caution">
    <text evidence="3">The sequence shown here is derived from an EMBL/GenBank/DDBJ whole genome shotgun (WGS) entry which is preliminary data.</text>
</comment>
<evidence type="ECO:0008006" key="5">
    <source>
        <dbReference type="Google" id="ProtNLM"/>
    </source>
</evidence>
<keyword evidence="1" id="KW-0812">Transmembrane</keyword>
<evidence type="ECO:0000313" key="3">
    <source>
        <dbReference type="EMBL" id="TYQ00490.1"/>
    </source>
</evidence>
<protein>
    <recommendedName>
        <fullName evidence="5">tRNA (Guanine-N1)-methyltransferase</fullName>
    </recommendedName>
</protein>
<reference evidence="3 4" key="1">
    <citation type="submission" date="2019-07" db="EMBL/GenBank/DDBJ databases">
        <title>Genomic Encyclopedia of Type Strains, Phase IV (KMG-IV): sequencing the most valuable type-strain genomes for metagenomic binning, comparative biology and taxonomic classification.</title>
        <authorList>
            <person name="Goeker M."/>
        </authorList>
    </citation>
    <scope>NUCLEOTIDE SEQUENCE [LARGE SCALE GENOMIC DNA]</scope>
    <source>
        <strain evidence="3 4">DSM 18961</strain>
    </source>
</reference>
<organism evidence="3 4">
    <name type="scientific">Tenacibaculum adriaticum</name>
    <dbReference type="NCBI Taxonomy" id="413713"/>
    <lineage>
        <taxon>Bacteria</taxon>
        <taxon>Pseudomonadati</taxon>
        <taxon>Bacteroidota</taxon>
        <taxon>Flavobacteriia</taxon>
        <taxon>Flavobacteriales</taxon>
        <taxon>Flavobacteriaceae</taxon>
        <taxon>Tenacibaculum</taxon>
    </lineage>
</organism>
<sequence>MKFFKLLIVLLFSTSVIAQTNLSKQQLDSLPNTIENQFLKVYKNASNWQEYKMIKRVNFLNFQKNILDSVSIIKKDVLSKQESINQQASTIISLNDNISKLNEDLSIAISKEDAISLFGMQLNKAVYNTLLWGIILGLLAGMFFFLFKFKNSNILTNEAKKNLAVIEQEFEVHRKKAIEKEQKLRRQLQDEINKQRGV</sequence>
<feature type="signal peptide" evidence="2">
    <location>
        <begin position="1"/>
        <end position="18"/>
    </location>
</feature>
<dbReference type="Proteomes" id="UP000323136">
    <property type="component" value="Unassembled WGS sequence"/>
</dbReference>
<evidence type="ECO:0000256" key="2">
    <source>
        <dbReference type="SAM" id="SignalP"/>
    </source>
</evidence>
<feature type="chain" id="PRO_5024343276" description="tRNA (Guanine-N1)-methyltransferase" evidence="2">
    <location>
        <begin position="19"/>
        <end position="198"/>
    </location>
</feature>
<evidence type="ECO:0000256" key="1">
    <source>
        <dbReference type="SAM" id="Phobius"/>
    </source>
</evidence>
<name>A0A5S5E1F9_9FLAO</name>
<gene>
    <name evidence="3" type="ORF">C7447_1011106</name>
</gene>
<dbReference type="EMBL" id="VNIA01000001">
    <property type="protein sequence ID" value="TYQ00490.1"/>
    <property type="molecule type" value="Genomic_DNA"/>
</dbReference>
<dbReference type="OrthoDB" id="981213at2"/>
<dbReference type="AlphaFoldDB" id="A0A5S5E1F9"/>
<proteinExistence type="predicted"/>
<feature type="transmembrane region" description="Helical" evidence="1">
    <location>
        <begin position="125"/>
        <end position="147"/>
    </location>
</feature>
<keyword evidence="2" id="KW-0732">Signal</keyword>
<accession>A0A5S5E1F9</accession>